<comment type="function">
    <text evidence="1">VSG forms a coat on the surface of the parasite. The trypanosome evades the immune response of the host by expressing a series of antigenically distinct VSGs from an estimated 1000 VSG genes.</text>
</comment>
<evidence type="ECO:0000256" key="6">
    <source>
        <dbReference type="ARBA" id="ARBA00023180"/>
    </source>
</evidence>
<keyword evidence="9" id="KW-0732">Signal</keyword>
<evidence type="ECO:0000256" key="8">
    <source>
        <dbReference type="SAM" id="MobiDB-lite"/>
    </source>
</evidence>
<feature type="domain" description="Trypanosome variant surface glycoprotein A-type N-terminal" evidence="10">
    <location>
        <begin position="9"/>
        <end position="375"/>
    </location>
</feature>
<evidence type="ECO:0000256" key="7">
    <source>
        <dbReference type="ARBA" id="ARBA00023288"/>
    </source>
</evidence>
<feature type="region of interest" description="Disordered" evidence="8">
    <location>
        <begin position="391"/>
        <end position="459"/>
    </location>
</feature>
<evidence type="ECO:0000256" key="9">
    <source>
        <dbReference type="SAM" id="SignalP"/>
    </source>
</evidence>
<accession>A0A1J0R4F6</accession>
<feature type="compositionally biased region" description="Basic and acidic residues" evidence="8">
    <location>
        <begin position="394"/>
        <end position="414"/>
    </location>
</feature>
<evidence type="ECO:0000256" key="5">
    <source>
        <dbReference type="ARBA" id="ARBA00023136"/>
    </source>
</evidence>
<name>A0A1J0R4F6_9TRYP</name>
<evidence type="ECO:0000259" key="10">
    <source>
        <dbReference type="Pfam" id="PF00913"/>
    </source>
</evidence>
<dbReference type="VEuPathDB" id="TriTrypDB:Tb427_000561500"/>
<evidence type="ECO:0000256" key="1">
    <source>
        <dbReference type="ARBA" id="ARBA00002523"/>
    </source>
</evidence>
<dbReference type="GO" id="GO:0042783">
    <property type="term" value="P:symbiont-mediated evasion of host immune response"/>
    <property type="evidence" value="ECO:0007669"/>
    <property type="project" value="InterPro"/>
</dbReference>
<dbReference type="SUPFAM" id="SSF58087">
    <property type="entry name" value="Variant surface glycoprotein (N-terminal domain)"/>
    <property type="match status" value="1"/>
</dbReference>
<feature type="chain" id="PRO_5013085506" evidence="9">
    <location>
        <begin position="22"/>
        <end position="474"/>
    </location>
</feature>
<dbReference type="GO" id="GO:0005886">
    <property type="term" value="C:plasma membrane"/>
    <property type="evidence" value="ECO:0007669"/>
    <property type="project" value="UniProtKB-SubCell"/>
</dbReference>
<evidence type="ECO:0000256" key="2">
    <source>
        <dbReference type="ARBA" id="ARBA00004609"/>
    </source>
</evidence>
<feature type="signal peptide" evidence="9">
    <location>
        <begin position="1"/>
        <end position="21"/>
    </location>
</feature>
<keyword evidence="6" id="KW-0325">Glycoprotein</keyword>
<dbReference type="InterPro" id="IPR001812">
    <property type="entry name" value="Trypano_VSG_A_N_dom"/>
</dbReference>
<proteinExistence type="predicted"/>
<dbReference type="Gene3D" id="3.90.150.10">
    <property type="entry name" value="Variant Surface Glycoprotein, subunit A domain 1"/>
    <property type="match status" value="1"/>
</dbReference>
<evidence type="ECO:0000313" key="11">
    <source>
        <dbReference type="EMBL" id="APD72667.1"/>
    </source>
</evidence>
<dbReference type="VEuPathDB" id="TriTrypDB:Tb11.v5.0894"/>
<keyword evidence="3" id="KW-1003">Cell membrane</keyword>
<evidence type="ECO:0000256" key="3">
    <source>
        <dbReference type="ARBA" id="ARBA00022475"/>
    </source>
</evidence>
<keyword evidence="5" id="KW-0472">Membrane</keyword>
<dbReference type="Pfam" id="PF00913">
    <property type="entry name" value="Trypan_glycop"/>
    <property type="match status" value="1"/>
</dbReference>
<dbReference type="GO" id="GO:0098552">
    <property type="term" value="C:side of membrane"/>
    <property type="evidence" value="ECO:0007669"/>
    <property type="project" value="UniProtKB-KW"/>
</dbReference>
<feature type="compositionally biased region" description="Basic and acidic residues" evidence="8">
    <location>
        <begin position="438"/>
        <end position="450"/>
    </location>
</feature>
<keyword evidence="4" id="KW-0336">GPI-anchor</keyword>
<dbReference type="SMR" id="A0A1J0R4F6"/>
<dbReference type="Gene3D" id="1.10.470.10">
    <property type="entry name" value="Variant Surface Glycoprotein, subunit A, domain 2"/>
    <property type="match status" value="1"/>
</dbReference>
<dbReference type="EMBL" id="KX698711">
    <property type="protein sequence ID" value="APD72667.1"/>
    <property type="molecule type" value="Genomic_DNA"/>
</dbReference>
<dbReference type="InterPro" id="IPR027446">
    <property type="entry name" value="VSG_C_dom_sf"/>
</dbReference>
<organism evidence="11">
    <name type="scientific">Trypanosoma brucei</name>
    <dbReference type="NCBI Taxonomy" id="5691"/>
    <lineage>
        <taxon>Eukaryota</taxon>
        <taxon>Discoba</taxon>
        <taxon>Euglenozoa</taxon>
        <taxon>Kinetoplastea</taxon>
        <taxon>Metakinetoplastina</taxon>
        <taxon>Trypanosomatida</taxon>
        <taxon>Trypanosomatidae</taxon>
        <taxon>Trypanosoma</taxon>
    </lineage>
</organism>
<reference evidence="11" key="1">
    <citation type="submission" date="2016-08" db="EMBL/GenBank/DDBJ databases">
        <title>VSG repertoire of Trypanosoma brucei EATRO 1125.</title>
        <authorList>
            <person name="Cross G.A."/>
        </authorList>
    </citation>
    <scope>NUCLEOTIDE SEQUENCE</scope>
    <source>
        <strain evidence="11">EATRO 1125</strain>
    </source>
</reference>
<evidence type="ECO:0000256" key="4">
    <source>
        <dbReference type="ARBA" id="ARBA00022622"/>
    </source>
</evidence>
<sequence>MRHTGISTLCVFLLALTNSRAANHHPLKLNAWKPACELAGQLKSVTSVALTTIHRHQQESDASRKTAYAVLLYAAANKDAAADIAAEGLATALFQHSEAQQATAASSMRIGLTATQSAAQLSGAITATIDFLAAASHDAVYCLGNSAGSADDAANRRRYGCSYALAEPTADAQLLRSPAVDSKGFAELSDVVDGSTVDSSAQDKCIVTEHGSDHTKLLNDAGHNNKLVGGLFDFTTGRQAKRSGYATVAPKGERATQEVQATAFHDYAELRAAYKSKATTDPVELIAAVAASDYLKPAVAEYLASTSGATKPTNHEAMASAIIDKHYKNNGDGIKNLWERIKNTQVLDITKANGIKTKIVQIGTASTLLRTLALYNREALAKISKLEAAAAEKPTAKTTKEKAPTEEQCMHHETTGTCQNEGCEFDETKTPRCFPKPSETKEEKKDKQDGKTNTTANDSIVINKAPPLIAFILF</sequence>
<keyword evidence="7" id="KW-0449">Lipoprotein</keyword>
<dbReference type="AlphaFoldDB" id="A0A1J0R4F6"/>
<comment type="subcellular location">
    <subcellularLocation>
        <location evidence="2">Cell membrane</location>
        <topology evidence="2">Lipid-anchor</topology>
        <topology evidence="2">GPI-anchor</topology>
    </subcellularLocation>
</comment>
<protein>
    <submittedName>
        <fullName evidence="11">Variant surface glycoprotein 1125.393</fullName>
    </submittedName>
</protein>
<dbReference type="SUPFAM" id="SSF118251">
    <property type="entry name" value="Variant surface glycoprotein MITAT 1.2, VSG 221, C-terminal domain"/>
    <property type="match status" value="1"/>
</dbReference>